<feature type="region of interest" description="Disordered" evidence="1">
    <location>
        <begin position="702"/>
        <end position="846"/>
    </location>
</feature>
<feature type="compositionally biased region" description="Basic and acidic residues" evidence="1">
    <location>
        <begin position="810"/>
        <end position="841"/>
    </location>
</feature>
<dbReference type="SUPFAM" id="SSF54001">
    <property type="entry name" value="Cysteine proteinases"/>
    <property type="match status" value="1"/>
</dbReference>
<accession>A0A0C9QSH7</accession>
<dbReference type="EMBL" id="GBYB01006689">
    <property type="protein sequence ID" value="JAG76456.1"/>
    <property type="molecule type" value="Transcribed_RNA"/>
</dbReference>
<dbReference type="InterPro" id="IPR038765">
    <property type="entry name" value="Papain-like_cys_pep_sf"/>
</dbReference>
<gene>
    <name evidence="2" type="primary">NOF_21</name>
    <name evidence="2" type="ORF">g.10642</name>
</gene>
<feature type="non-terminal residue" evidence="2">
    <location>
        <position position="1556"/>
    </location>
</feature>
<organism evidence="2">
    <name type="scientific">Fopius arisanus</name>
    <dbReference type="NCBI Taxonomy" id="64838"/>
    <lineage>
        <taxon>Eukaryota</taxon>
        <taxon>Metazoa</taxon>
        <taxon>Ecdysozoa</taxon>
        <taxon>Arthropoda</taxon>
        <taxon>Hexapoda</taxon>
        <taxon>Insecta</taxon>
        <taxon>Pterygota</taxon>
        <taxon>Neoptera</taxon>
        <taxon>Endopterygota</taxon>
        <taxon>Hymenoptera</taxon>
        <taxon>Apocrita</taxon>
        <taxon>Ichneumonoidea</taxon>
        <taxon>Braconidae</taxon>
        <taxon>Opiinae</taxon>
        <taxon>Fopius</taxon>
    </lineage>
</organism>
<evidence type="ECO:0000256" key="1">
    <source>
        <dbReference type="SAM" id="MobiDB-lite"/>
    </source>
</evidence>
<feature type="compositionally biased region" description="Polar residues" evidence="1">
    <location>
        <begin position="761"/>
        <end position="808"/>
    </location>
</feature>
<name>A0A0C9QSH7_9HYME</name>
<proteinExistence type="predicted"/>
<feature type="compositionally biased region" description="Acidic residues" evidence="1">
    <location>
        <begin position="745"/>
        <end position="754"/>
    </location>
</feature>
<feature type="compositionally biased region" description="Low complexity" evidence="1">
    <location>
        <begin position="716"/>
        <end position="730"/>
    </location>
</feature>
<evidence type="ECO:0000313" key="2">
    <source>
        <dbReference type="EMBL" id="JAG76456.1"/>
    </source>
</evidence>
<protein>
    <submittedName>
        <fullName evidence="2">NOF_21 protein</fullName>
    </submittedName>
</protein>
<reference evidence="2" key="1">
    <citation type="submission" date="2015-01" db="EMBL/GenBank/DDBJ databases">
        <title>Transcriptome Assembly of Fopius arisanus.</title>
        <authorList>
            <person name="Geib S."/>
        </authorList>
    </citation>
    <scope>NUCLEOTIDE SEQUENCE</scope>
</reference>
<sequence>MPRAPAVTHDEAVALVEKFIDHFKTSNGPPFSSPIWKEMSKAVGGRWQATNIYNTLRQNRNNIVTEARANKGVSVKETPVADIANHTIDSTFDESLPLDEDNDDPYEFELKAKGLDVFNLYFSHAVWQEMLGTPILYNDGRVYSILAREKWAGLLSLIIFDQTQLPCAYVFENAKIYNSPDSLHYCRITGHCRSKACGNPLFCYIEKPPGDADKIHMILRTNETYYNEHENVKRELRGWLRQHVGENVYFMGAGNWQKEEAVRVAPFGGRVGPNIPNMNVLRKGKNEFINRKYDIKPGEGKDMVKTVEQMRYSEPYNSFIHEVRRDKFYVSYSTYGQMLAYKKYCKLMGDDAAVGIDGTGSLIKKFRRLDGTKVGHIFLYSITINHGGRTIAVHEALTEGQDADTFTYWLRRWVKLGAPTPPQASCDRSRALMNAVCSAFNDMPITVYVEIMFLRALNHHDDVYYPPIYSFLRNDVAHLMILVAKQETFKKIPFATVRHMYLYCLALLIDAQNLQQFREIFLLTLTIGLHKSDDTVIKAIPGGTVAQCREQLENYIATRKFAFDVEELTEYAMKASNTEKDDSGEFRNSGKSPIADWINDLRNTVEYPKEKCNKESGKLNVCYAKEYIDYLVDLAMEFPVWSAAAIPRNVGHSTTAFTEGFFNDLKHRVNKNHPGSSRVNLFLKRMFVNNSAGVTLFVDENRNTASKKPPDPPGAPSHSPRARSTSPTSRNIKNLSNPREHDFSDSDSSDDGCNEADQKYPSKSSDNEINPTPSIANHSSLNSSREESNYLSRVPTHQPSQGKHQNSNCEDERNERLAKQPRIDKEHQSQTQIHPDDDGKVSRKRKGKYFKPRPDIAHRNELATNILKSSLLINGNRRPGKVSIRGKIHYSANTCGFDAIVQPLASAMMDDPRFKALATESSNKTLQFVLGFINSGSKAHIYQERTKLLQILFPESIHAEQGTCSLFSSYRVDMFTHLVKIWTECFQQEPSLVCSNSCPRCGIYETYKATLSVEHDYVLNHKVCKLQEALQSNFKPATVTCSRTRDKRSCQETVTSKPKAVRNLIFIELDIPIMESGVTLNCYLNDFPKYLQLLDGEFRLAGIIVTSSGHHTSYCWRVNKTWEWCNDLGKSIEPAVPKTQITPSAAIYVKIRAPGNNGNSGQDGMATDAHAPSYETMSGSILSRTPPPIPNTHLSNGCALDSPCVLTLQESALVHDNLFLSPTNMETKPAQDFRRKVRDPDTFSHDNWRNMGDPEGFWIDATDESSLVNDFTGETFHGDMTNATNPILHAGHMMPAVEMNGCYVHLKNTTAVDSIIHIIFRTATDDTNYMALIRQSTSKLLGFIGSLVNRDFDKNVYAERGVLLIDLFPDRVTETSENDDIICSLDLDDSVKNLWEILFATDPSAYKLFNCKKCNEYAVPVPIINVDSHLIIRNNITVLQEALQFYPNLRKVPCYNEKCKCLCSVECHANAHIYIDLELKISGRTQKPVKCKLRDIPGHLMLEMSYRIAGIIADSEDGFVAYCLRDSQINLWDMYNSALGEVKSAGPDDVVIPHGA</sequence>